<protein>
    <submittedName>
        <fullName evidence="1">Uncharacterized protein</fullName>
    </submittedName>
</protein>
<name>A0AAV7Q7H2_PLEWA</name>
<dbReference type="Proteomes" id="UP001066276">
    <property type="component" value="Chromosome 6"/>
</dbReference>
<gene>
    <name evidence="1" type="ORF">NDU88_001988</name>
</gene>
<proteinExistence type="predicted"/>
<dbReference type="AlphaFoldDB" id="A0AAV7Q7H2"/>
<comment type="caution">
    <text evidence="1">The sequence shown here is derived from an EMBL/GenBank/DDBJ whole genome shotgun (WGS) entry which is preliminary data.</text>
</comment>
<evidence type="ECO:0000313" key="2">
    <source>
        <dbReference type="Proteomes" id="UP001066276"/>
    </source>
</evidence>
<organism evidence="1 2">
    <name type="scientific">Pleurodeles waltl</name>
    <name type="common">Iberian ribbed newt</name>
    <dbReference type="NCBI Taxonomy" id="8319"/>
    <lineage>
        <taxon>Eukaryota</taxon>
        <taxon>Metazoa</taxon>
        <taxon>Chordata</taxon>
        <taxon>Craniata</taxon>
        <taxon>Vertebrata</taxon>
        <taxon>Euteleostomi</taxon>
        <taxon>Amphibia</taxon>
        <taxon>Batrachia</taxon>
        <taxon>Caudata</taxon>
        <taxon>Salamandroidea</taxon>
        <taxon>Salamandridae</taxon>
        <taxon>Pleurodelinae</taxon>
        <taxon>Pleurodeles</taxon>
    </lineage>
</organism>
<keyword evidence="2" id="KW-1185">Reference proteome</keyword>
<evidence type="ECO:0000313" key="1">
    <source>
        <dbReference type="EMBL" id="KAJ1135549.1"/>
    </source>
</evidence>
<reference evidence="1" key="1">
    <citation type="journal article" date="2022" name="bioRxiv">
        <title>Sequencing and chromosome-scale assembly of the giantPleurodeles waltlgenome.</title>
        <authorList>
            <person name="Brown T."/>
            <person name="Elewa A."/>
            <person name="Iarovenko S."/>
            <person name="Subramanian E."/>
            <person name="Araus A.J."/>
            <person name="Petzold A."/>
            <person name="Susuki M."/>
            <person name="Suzuki K.-i.T."/>
            <person name="Hayashi T."/>
            <person name="Toyoda A."/>
            <person name="Oliveira C."/>
            <person name="Osipova E."/>
            <person name="Leigh N.D."/>
            <person name="Simon A."/>
            <person name="Yun M.H."/>
        </authorList>
    </citation>
    <scope>NUCLEOTIDE SEQUENCE</scope>
    <source>
        <strain evidence="1">20211129_DDA</strain>
        <tissue evidence="1">Liver</tissue>
    </source>
</reference>
<accession>A0AAV7Q7H2</accession>
<sequence length="204" mass="23239">MPELMQTTIHGKESLGGMGVSKSSSSGHRLNVIKLEQHYVRQNLSEDLNSNLDQLSFGTNGAEEDWVAFRDVVYNTTIAHLDQNTRKHQDWFDDNDEDIQELLDEKREAFRSFQQDTTSASKKAAHNSIKSKVQAKLKRDSVPEKLMRREGFKPRPLPSKIEANQSKALASIPIDWRLSRSFAWDTVLRATDRSNIISCLLPTI</sequence>
<dbReference type="EMBL" id="JANPWB010000010">
    <property type="protein sequence ID" value="KAJ1135549.1"/>
    <property type="molecule type" value="Genomic_DNA"/>
</dbReference>